<reference evidence="1" key="2">
    <citation type="journal article" date="2024" name="Environ. Microbiol.">
        <title>Genome analysis and description of Tunturibacter gen. nov. expands the diversity of Terriglobia in tundra soils.</title>
        <authorList>
            <person name="Messyasz A."/>
            <person name="Mannisto M.K."/>
            <person name="Kerkhof L.J."/>
            <person name="Haggblom M.M."/>
        </authorList>
    </citation>
    <scope>NUCLEOTIDE SEQUENCE</scope>
    <source>
        <strain evidence="1">M8UP39</strain>
    </source>
</reference>
<protein>
    <recommendedName>
        <fullName evidence="2">HNH endonuclease</fullName>
    </recommendedName>
</protein>
<dbReference type="KEGG" id="tgi:RBB81_05010"/>
<name>A0AAU7Z309_9BACT</name>
<proteinExistence type="predicted"/>
<organism evidence="1">
    <name type="scientific">Tunturiibacter gelidiferens</name>
    <dbReference type="NCBI Taxonomy" id="3069689"/>
    <lineage>
        <taxon>Bacteria</taxon>
        <taxon>Pseudomonadati</taxon>
        <taxon>Acidobacteriota</taxon>
        <taxon>Terriglobia</taxon>
        <taxon>Terriglobales</taxon>
        <taxon>Acidobacteriaceae</taxon>
        <taxon>Tunturiibacter</taxon>
    </lineage>
</organism>
<evidence type="ECO:0008006" key="2">
    <source>
        <dbReference type="Google" id="ProtNLM"/>
    </source>
</evidence>
<sequence>MASLSNQDRAAAITILDQLRERIVAVTGDDRERLFQMRRYILKHLEFDERGTPTQRRKLKEAKRKSQLGLCALCHTTLPERGAELDRFRAIDGYTARNTQLVCHSCHQKAEAERGFA</sequence>
<dbReference type="AlphaFoldDB" id="A0AAU7Z309"/>
<reference evidence="1" key="1">
    <citation type="submission" date="2023-08" db="EMBL/GenBank/DDBJ databases">
        <authorList>
            <person name="Messyasz A."/>
            <person name="Mannisto M.K."/>
            <person name="Kerkhof L.J."/>
            <person name="Haggblom M."/>
        </authorList>
    </citation>
    <scope>NUCLEOTIDE SEQUENCE</scope>
    <source>
        <strain evidence="1">M8UP39</strain>
    </source>
</reference>
<accession>A0AAU7Z309</accession>
<dbReference type="Gene3D" id="1.10.30.50">
    <property type="match status" value="1"/>
</dbReference>
<dbReference type="EMBL" id="CP132938">
    <property type="protein sequence ID" value="XCB23287.1"/>
    <property type="molecule type" value="Genomic_DNA"/>
</dbReference>
<evidence type="ECO:0000313" key="1">
    <source>
        <dbReference type="EMBL" id="XCB23287.1"/>
    </source>
</evidence>
<dbReference type="RefSeq" id="WP_353072930.1">
    <property type="nucleotide sequence ID" value="NZ_CP132938.1"/>
</dbReference>
<gene>
    <name evidence="1" type="ORF">RBB81_05010</name>
</gene>